<proteinExistence type="predicted"/>
<accession>A0AAW1QP41</accession>
<dbReference type="GO" id="GO:0016757">
    <property type="term" value="F:glycosyltransferase activity"/>
    <property type="evidence" value="ECO:0007669"/>
    <property type="project" value="UniProtKB-KW"/>
</dbReference>
<dbReference type="Pfam" id="PF02485">
    <property type="entry name" value="Branch"/>
    <property type="match status" value="1"/>
</dbReference>
<name>A0AAW1QP41_9CHLO</name>
<reference evidence="7 8" key="1">
    <citation type="journal article" date="2024" name="Nat. Commun.">
        <title>Phylogenomics reveals the evolutionary origins of lichenization in chlorophyte algae.</title>
        <authorList>
            <person name="Puginier C."/>
            <person name="Libourel C."/>
            <person name="Otte J."/>
            <person name="Skaloud P."/>
            <person name="Haon M."/>
            <person name="Grisel S."/>
            <person name="Petersen M."/>
            <person name="Berrin J.G."/>
            <person name="Delaux P.M."/>
            <person name="Dal Grande F."/>
            <person name="Keller J."/>
        </authorList>
    </citation>
    <scope>NUCLEOTIDE SEQUENCE [LARGE SCALE GENOMIC DNA]</scope>
    <source>
        <strain evidence="7 8">SAG 2043</strain>
    </source>
</reference>
<evidence type="ECO:0000313" key="7">
    <source>
        <dbReference type="EMBL" id="KAK9823184.1"/>
    </source>
</evidence>
<dbReference type="PANTHER" id="PTHR31042:SF150">
    <property type="entry name" value="OS06G0661900 PROTEIN"/>
    <property type="match status" value="1"/>
</dbReference>
<evidence type="ECO:0000256" key="5">
    <source>
        <dbReference type="ARBA" id="ARBA00023180"/>
    </source>
</evidence>
<evidence type="ECO:0000256" key="4">
    <source>
        <dbReference type="ARBA" id="ARBA00023136"/>
    </source>
</evidence>
<keyword evidence="5" id="KW-0325">Glycoprotein</keyword>
<feature type="region of interest" description="Disordered" evidence="6">
    <location>
        <begin position="1"/>
        <end position="25"/>
    </location>
</feature>
<evidence type="ECO:0000256" key="6">
    <source>
        <dbReference type="SAM" id="MobiDB-lite"/>
    </source>
</evidence>
<evidence type="ECO:0000313" key="8">
    <source>
        <dbReference type="Proteomes" id="UP001489004"/>
    </source>
</evidence>
<keyword evidence="8" id="KW-1185">Reference proteome</keyword>
<keyword evidence="2" id="KW-0328">Glycosyltransferase</keyword>
<dbReference type="AlphaFoldDB" id="A0AAW1QP41"/>
<keyword evidence="4" id="KW-0472">Membrane</keyword>
<dbReference type="Proteomes" id="UP001489004">
    <property type="component" value="Unassembled WGS sequence"/>
</dbReference>
<keyword evidence="3" id="KW-0808">Transferase</keyword>
<dbReference type="GO" id="GO:0016020">
    <property type="term" value="C:membrane"/>
    <property type="evidence" value="ECO:0007669"/>
    <property type="project" value="UniProtKB-SubCell"/>
</dbReference>
<evidence type="ECO:0000256" key="3">
    <source>
        <dbReference type="ARBA" id="ARBA00022679"/>
    </source>
</evidence>
<comment type="caution">
    <text evidence="7">The sequence shown here is derived from an EMBL/GenBank/DDBJ whole genome shotgun (WGS) entry which is preliminary data.</text>
</comment>
<dbReference type="InterPro" id="IPR003406">
    <property type="entry name" value="Glyco_trans_14"/>
</dbReference>
<gene>
    <name evidence="7" type="ORF">WJX72_000908</name>
</gene>
<feature type="compositionally biased region" description="Polar residues" evidence="6">
    <location>
        <begin position="12"/>
        <end position="25"/>
    </location>
</feature>
<protein>
    <submittedName>
        <fullName evidence="7">Uncharacterized protein</fullName>
    </submittedName>
</protein>
<evidence type="ECO:0000256" key="2">
    <source>
        <dbReference type="ARBA" id="ARBA00022676"/>
    </source>
</evidence>
<evidence type="ECO:0000256" key="1">
    <source>
        <dbReference type="ARBA" id="ARBA00004606"/>
    </source>
</evidence>
<dbReference type="InterPro" id="IPR044174">
    <property type="entry name" value="BC10-like"/>
</dbReference>
<sequence>MAGLGRDESQPADVTQAEQVASSDMAQDAVLSQALGPAGAELAHQGLRQLCTPDPGDSILRRQHLFSVYIHPMPDYGDIPGDSMFHGREIKKRIQVEWGSHQLIDATRNLLHVALADPLNQKFILMSESHVPLYPPQLVYQQLISEDKSRMDSWGLGNTDLRRWTPYLAFGGGGFNRGFWRKSSQWFSLRRDHAQATVDDTFLSDRFARYCKAGFDEALHRFRDCYSDEHYIPSLLAYLQRGHETDGLGYLVHVDWSHGGAHPKSYLPEEVQPNRVHAMRGTEGPCEQHDLDVQTVGQLFIKPDATTQLICEAPAPTYNHTLTSHCPLFARKFPKDTVAAVFDLLRSCDHDLAIVNNGTCEGQASRSLLHDESNPLLMPLF</sequence>
<dbReference type="EMBL" id="JALJOR010000002">
    <property type="protein sequence ID" value="KAK9823184.1"/>
    <property type="molecule type" value="Genomic_DNA"/>
</dbReference>
<comment type="subcellular location">
    <subcellularLocation>
        <location evidence="1">Membrane</location>
        <topology evidence="1">Single-pass type II membrane protein</topology>
    </subcellularLocation>
</comment>
<dbReference type="PANTHER" id="PTHR31042">
    <property type="entry name" value="CORE-2/I-BRANCHING BETA-1,6-N-ACETYLGLUCOSAMINYLTRANSFERASE FAMILY PROTEIN-RELATED"/>
    <property type="match status" value="1"/>
</dbReference>
<organism evidence="7 8">
    <name type="scientific">[Myrmecia] bisecta</name>
    <dbReference type="NCBI Taxonomy" id="41462"/>
    <lineage>
        <taxon>Eukaryota</taxon>
        <taxon>Viridiplantae</taxon>
        <taxon>Chlorophyta</taxon>
        <taxon>core chlorophytes</taxon>
        <taxon>Trebouxiophyceae</taxon>
        <taxon>Trebouxiales</taxon>
        <taxon>Trebouxiaceae</taxon>
        <taxon>Myrmecia</taxon>
    </lineage>
</organism>